<feature type="binding site" evidence="6">
    <location>
        <begin position="297"/>
        <end position="300"/>
    </location>
    <ligand>
        <name>ATP</name>
        <dbReference type="ChEBI" id="CHEBI:30616"/>
    </ligand>
</feature>
<reference evidence="7" key="1">
    <citation type="submission" date="2020-04" db="EMBL/GenBank/DDBJ databases">
        <authorList>
            <person name="Zhang T."/>
        </authorList>
    </citation>
    <scope>NUCLEOTIDE SEQUENCE</scope>
    <source>
        <strain evidence="7">HKST-UBA10</strain>
    </source>
</reference>
<dbReference type="PRINTS" id="PR01652">
    <property type="entry name" value="SHAPEPROTEIN"/>
</dbReference>
<keyword evidence="3 6" id="KW-0067">ATP-binding</keyword>
<keyword evidence="4 6" id="KW-0133">Cell shape</keyword>
<dbReference type="CDD" id="cd10225">
    <property type="entry name" value="ASKHA_NBD_MreB-like"/>
    <property type="match status" value="1"/>
</dbReference>
<evidence type="ECO:0000313" key="7">
    <source>
        <dbReference type="EMBL" id="MCA9382277.1"/>
    </source>
</evidence>
<dbReference type="GO" id="GO:0000902">
    <property type="term" value="P:cell morphogenesis"/>
    <property type="evidence" value="ECO:0007669"/>
    <property type="project" value="InterPro"/>
</dbReference>
<dbReference type="Pfam" id="PF06723">
    <property type="entry name" value="MreB_Mbl"/>
    <property type="match status" value="1"/>
</dbReference>
<evidence type="ECO:0000313" key="8">
    <source>
        <dbReference type="Proteomes" id="UP000782843"/>
    </source>
</evidence>
<dbReference type="NCBIfam" id="TIGR00904">
    <property type="entry name" value="mreB"/>
    <property type="match status" value="1"/>
</dbReference>
<comment type="similarity">
    <text evidence="5 6">Belongs to the FtsA/MreB family.</text>
</comment>
<dbReference type="SUPFAM" id="SSF53067">
    <property type="entry name" value="Actin-like ATPase domain"/>
    <property type="match status" value="2"/>
</dbReference>
<dbReference type="InterPro" id="IPR043129">
    <property type="entry name" value="ATPase_NBD"/>
</dbReference>
<evidence type="ECO:0000256" key="3">
    <source>
        <dbReference type="ARBA" id="ARBA00022840"/>
    </source>
</evidence>
<proteinExistence type="inferred from homology"/>
<evidence type="ECO:0000256" key="1">
    <source>
        <dbReference type="ARBA" id="ARBA00022490"/>
    </source>
</evidence>
<dbReference type="InterPro" id="IPR056546">
    <property type="entry name" value="MreB_MamK-like"/>
</dbReference>
<evidence type="ECO:0000256" key="4">
    <source>
        <dbReference type="ARBA" id="ARBA00022960"/>
    </source>
</evidence>
<evidence type="ECO:0000256" key="2">
    <source>
        <dbReference type="ARBA" id="ARBA00022741"/>
    </source>
</evidence>
<comment type="caution">
    <text evidence="6">Lacks conserved residue(s) required for the propagation of feature annotation.</text>
</comment>
<dbReference type="PANTHER" id="PTHR42749">
    <property type="entry name" value="CELL SHAPE-DETERMINING PROTEIN MREB"/>
    <property type="match status" value="1"/>
</dbReference>
<dbReference type="Gene3D" id="3.30.420.40">
    <property type="match status" value="2"/>
</dbReference>
<evidence type="ECO:0000256" key="5">
    <source>
        <dbReference type="ARBA" id="ARBA00023458"/>
    </source>
</evidence>
<accession>A0A955L3P1</accession>
<dbReference type="GO" id="GO:0005737">
    <property type="term" value="C:cytoplasm"/>
    <property type="evidence" value="ECO:0007669"/>
    <property type="project" value="UniProtKB-SubCell"/>
</dbReference>
<comment type="function">
    <text evidence="6">Forms membrane-associated dynamic filaments that are essential for cell shape determination. Acts by regulating cell wall synthesis and cell elongation, and thus cell shape. A feedback loop between cell geometry and MreB localization may maintain elongated cell shape by targeting cell wall growth to regions of negative cell wall curvature.</text>
</comment>
<protein>
    <recommendedName>
        <fullName evidence="6">Cell shape-determining protein MreB</fullName>
    </recommendedName>
</protein>
<comment type="subcellular location">
    <subcellularLocation>
        <location evidence="6">Cytoplasm</location>
    </subcellularLocation>
    <text evidence="6">Membrane-associated.</text>
</comment>
<organism evidence="7 8">
    <name type="scientific">Candidatus Dojkabacteria bacterium</name>
    <dbReference type="NCBI Taxonomy" id="2099670"/>
    <lineage>
        <taxon>Bacteria</taxon>
        <taxon>Candidatus Dojkabacteria</taxon>
    </lineage>
</organism>
<dbReference type="EMBL" id="JAGQLG010000098">
    <property type="protein sequence ID" value="MCA9382277.1"/>
    <property type="molecule type" value="Genomic_DNA"/>
</dbReference>
<evidence type="ECO:0000256" key="6">
    <source>
        <dbReference type="HAMAP-Rule" id="MF_02207"/>
    </source>
</evidence>
<dbReference type="InterPro" id="IPR004753">
    <property type="entry name" value="MreB"/>
</dbReference>
<comment type="subunit">
    <text evidence="6">Forms polymers.</text>
</comment>
<dbReference type="GO" id="GO:0008360">
    <property type="term" value="P:regulation of cell shape"/>
    <property type="evidence" value="ECO:0007669"/>
    <property type="project" value="UniProtKB-UniRule"/>
</dbReference>
<name>A0A955L3P1_9BACT</name>
<feature type="binding site" evidence="6">
    <location>
        <begin position="21"/>
        <end position="23"/>
    </location>
    <ligand>
        <name>ATP</name>
        <dbReference type="ChEBI" id="CHEBI:30616"/>
    </ligand>
</feature>
<dbReference type="AlphaFoldDB" id="A0A955L3P1"/>
<dbReference type="NCBIfam" id="NF010539">
    <property type="entry name" value="PRK13927.1"/>
    <property type="match status" value="1"/>
</dbReference>
<dbReference type="GO" id="GO:0005524">
    <property type="term" value="F:ATP binding"/>
    <property type="evidence" value="ECO:0007669"/>
    <property type="project" value="UniProtKB-KW"/>
</dbReference>
<dbReference type="HAMAP" id="MF_02207">
    <property type="entry name" value="MreB"/>
    <property type="match status" value="1"/>
</dbReference>
<dbReference type="SMART" id="SM00268">
    <property type="entry name" value="ACTIN"/>
    <property type="match status" value="1"/>
</dbReference>
<keyword evidence="2 6" id="KW-0547">Nucleotide-binding</keyword>
<keyword evidence="1 6" id="KW-0963">Cytoplasm</keyword>
<reference evidence="7" key="2">
    <citation type="journal article" date="2021" name="Microbiome">
        <title>Successional dynamics and alternative stable states in a saline activated sludge microbial community over 9 years.</title>
        <authorList>
            <person name="Wang Y."/>
            <person name="Ye J."/>
            <person name="Ju F."/>
            <person name="Liu L."/>
            <person name="Boyd J.A."/>
            <person name="Deng Y."/>
            <person name="Parks D.H."/>
            <person name="Jiang X."/>
            <person name="Yin X."/>
            <person name="Woodcroft B.J."/>
            <person name="Tyson G.W."/>
            <person name="Hugenholtz P."/>
            <person name="Polz M.F."/>
            <person name="Zhang T."/>
        </authorList>
    </citation>
    <scope>NUCLEOTIDE SEQUENCE</scope>
    <source>
        <strain evidence="7">HKST-UBA10</strain>
    </source>
</reference>
<feature type="binding site" evidence="6">
    <location>
        <begin position="169"/>
        <end position="171"/>
    </location>
    <ligand>
        <name>ATP</name>
        <dbReference type="ChEBI" id="CHEBI:30616"/>
    </ligand>
</feature>
<dbReference type="InterPro" id="IPR004000">
    <property type="entry name" value="Actin"/>
</dbReference>
<dbReference type="PANTHER" id="PTHR42749:SF1">
    <property type="entry name" value="CELL SHAPE-DETERMINING PROTEIN MREB"/>
    <property type="match status" value="1"/>
</dbReference>
<gene>
    <name evidence="6" type="primary">mreB</name>
    <name evidence="7" type="ORF">KC660_02615</name>
</gene>
<sequence>MRITDAFWSFVTFDIGIDLGTANTMVLVKGKGIVLKEPSVVAVNKRNNEVLAVGNEARRMIGKTPANIVAIRPLKDGVISDFDTTEAMIRYFIHKVHQDYGGILKIARPRVVIGIPSTVTEVEGRAVIDAAKSAGARKAYIIEEPMAAAIGAGLPITDPNGSMVVDIGGGTTDIAVISLGGIVVDRTIRIAGDEMDQDIVEYIKDKYNLQIGERTAEESKIKAGSVVPLKEELQFEMKGRDIISGLPKSINVSSVELREAILPTINKIIDAIKDAIEYTPPELLSDIIDKGILLAGGGALLRGIDKYVSEKLKVPVVISDDPMACVVIGTSKVLDEIGLLDKVQIKEEDII</sequence>
<comment type="caution">
    <text evidence="7">The sequence shown here is derived from an EMBL/GenBank/DDBJ whole genome shotgun (WGS) entry which is preliminary data.</text>
</comment>
<dbReference type="Proteomes" id="UP000782843">
    <property type="component" value="Unassembled WGS sequence"/>
</dbReference>